<dbReference type="AlphaFoldDB" id="A0A8J4XF13"/>
<feature type="domain" description="EMI" evidence="6">
    <location>
        <begin position="83"/>
        <end position="159"/>
    </location>
</feature>
<feature type="signal peptide" evidence="5">
    <location>
        <begin position="1"/>
        <end position="25"/>
    </location>
</feature>
<feature type="region of interest" description="Disordered" evidence="4">
    <location>
        <begin position="163"/>
        <end position="189"/>
    </location>
</feature>
<evidence type="ECO:0000256" key="5">
    <source>
        <dbReference type="SAM" id="SignalP"/>
    </source>
</evidence>
<feature type="region of interest" description="Disordered" evidence="4">
    <location>
        <begin position="53"/>
        <end position="78"/>
    </location>
</feature>
<name>A0A8J4XF13_CLAMG</name>
<evidence type="ECO:0000256" key="2">
    <source>
        <dbReference type="ARBA" id="ARBA00023157"/>
    </source>
</evidence>
<sequence>MDFTALSMLLLAMLLCSSCFSELGARDLDEEEKEKPGLKGRADISVPLEHEHLSRSGHLDTQLGTPRSPLPFLEKSSHHPARRGNWCAFVHQRLVNVAGLSDPEKHIVKEVNPCVNDDPDCQTLKYQLTSRPAYKQKQKTITALQWKCCPGHGGSNCQETVSLMGESQSSQEHPEKAPTQADDFESGNGGNILPSSSLPFIDSSSLLAFHQIFATVMTQLQPVLDGFNHTLENLSRDVEGLSIELKSLRQEQESISKARQAHEEKFEKYIEGSTEQMQKIWKELDSQQKEIKQTIQLQQDHLLHNMTDLKNKTDHYVNMNHEEMQVSLQSMNKSVEEIRLNYKSLQETTQGGHAVSANASGSQSPLETSVWEAISSLDMKVLNNTMELSPLTENAKHLVNIVQKLDHGFRNLSQNLEHVNHNTELNLAQIKFEVDAARVTMQKIINDQTSNLSTQERELREIQLDVDNIYQHLQNIEHASEICNCKEISDSLIRLEWEVANVTNLAKENRYALEDVEAKRGLNQWAPEVQDLHQGLWNIRESLAFEQGKRKTLDDNIAQLKSSLLDSQKEIVGFKDQFVVKEAEIRHLFAVFTSLLKDVIRHSEVLEVLLGDEVLEFSSWSNSKQKELVIPELLQKMRLMQEKIDSHENRLTSLRKSSTEKSQMSNDDPAVFTEWSLAKGQGSNTEDNADTLTDVTTREDDEDYSVSDFWSLGREVEQLANRLSMLEQQPCNHTAVPSGSVAELQRDVRTLQQTLEDHLRTFRNLFKYTEKLASSSDGVNLDQLQTMMRTKERRGKKRPNVRRMEETSSKRSRRNIGEKFKAVMA</sequence>
<proteinExistence type="predicted"/>
<protein>
    <submittedName>
        <fullName evidence="7">Multimerin-2-like isoform X2</fullName>
    </submittedName>
</protein>
<dbReference type="Proteomes" id="UP000727407">
    <property type="component" value="Unassembled WGS sequence"/>
</dbReference>
<feature type="compositionally biased region" description="Basic residues" evidence="4">
    <location>
        <begin position="791"/>
        <end position="801"/>
    </location>
</feature>
<dbReference type="OrthoDB" id="8963519at2759"/>
<organism evidence="7 8">
    <name type="scientific">Clarias magur</name>
    <name type="common">Asian catfish</name>
    <name type="synonym">Macropteronotus magur</name>
    <dbReference type="NCBI Taxonomy" id="1594786"/>
    <lineage>
        <taxon>Eukaryota</taxon>
        <taxon>Metazoa</taxon>
        <taxon>Chordata</taxon>
        <taxon>Craniata</taxon>
        <taxon>Vertebrata</taxon>
        <taxon>Euteleostomi</taxon>
        <taxon>Actinopterygii</taxon>
        <taxon>Neopterygii</taxon>
        <taxon>Teleostei</taxon>
        <taxon>Ostariophysi</taxon>
        <taxon>Siluriformes</taxon>
        <taxon>Clariidae</taxon>
        <taxon>Clarias</taxon>
    </lineage>
</organism>
<dbReference type="InterPro" id="IPR011489">
    <property type="entry name" value="EMI_domain"/>
</dbReference>
<feature type="coiled-coil region" evidence="3">
    <location>
        <begin position="231"/>
        <end position="265"/>
    </location>
</feature>
<evidence type="ECO:0000259" key="6">
    <source>
        <dbReference type="PROSITE" id="PS51041"/>
    </source>
</evidence>
<evidence type="ECO:0000256" key="3">
    <source>
        <dbReference type="SAM" id="Coils"/>
    </source>
</evidence>
<accession>A0A8J4XF13</accession>
<feature type="compositionally biased region" description="Basic and acidic residues" evidence="4">
    <location>
        <begin position="802"/>
        <end position="825"/>
    </location>
</feature>
<reference evidence="7" key="1">
    <citation type="submission" date="2020-07" db="EMBL/GenBank/DDBJ databases">
        <title>Clarias magur genome sequencing, assembly and annotation.</title>
        <authorList>
            <person name="Kushwaha B."/>
            <person name="Kumar R."/>
            <person name="Das P."/>
            <person name="Joshi C.G."/>
            <person name="Kumar D."/>
            <person name="Nagpure N.S."/>
            <person name="Pandey M."/>
            <person name="Agarwal S."/>
            <person name="Srivastava S."/>
            <person name="Singh M."/>
            <person name="Sahoo L."/>
            <person name="Jayasankar P."/>
            <person name="Meher P.K."/>
            <person name="Koringa P.G."/>
            <person name="Iquebal M.A."/>
            <person name="Das S.P."/>
            <person name="Bit A."/>
            <person name="Patnaik S."/>
            <person name="Patel N."/>
            <person name="Shah T.M."/>
            <person name="Hinsu A."/>
            <person name="Jena J.K."/>
        </authorList>
    </citation>
    <scope>NUCLEOTIDE SEQUENCE</scope>
    <source>
        <strain evidence="7">CIFAMagur01</strain>
        <tissue evidence="7">Testis</tissue>
    </source>
</reference>
<keyword evidence="1 5" id="KW-0732">Signal</keyword>
<dbReference type="Pfam" id="PF07546">
    <property type="entry name" value="EMI"/>
    <property type="match status" value="1"/>
</dbReference>
<dbReference type="PROSITE" id="PS51041">
    <property type="entry name" value="EMI"/>
    <property type="match status" value="1"/>
</dbReference>
<feature type="coiled-coil region" evidence="3">
    <location>
        <begin position="630"/>
        <end position="657"/>
    </location>
</feature>
<feature type="chain" id="PRO_5035221985" evidence="5">
    <location>
        <begin position="26"/>
        <end position="825"/>
    </location>
</feature>
<evidence type="ECO:0000313" key="7">
    <source>
        <dbReference type="EMBL" id="KAF5907428.1"/>
    </source>
</evidence>
<keyword evidence="8" id="KW-1185">Reference proteome</keyword>
<keyword evidence="2" id="KW-1015">Disulfide bond</keyword>
<dbReference type="EMBL" id="QNUK01000022">
    <property type="protein sequence ID" value="KAF5907428.1"/>
    <property type="molecule type" value="Genomic_DNA"/>
</dbReference>
<evidence type="ECO:0000256" key="1">
    <source>
        <dbReference type="ARBA" id="ARBA00022729"/>
    </source>
</evidence>
<gene>
    <name evidence="7" type="ORF">DAT39_002896</name>
</gene>
<evidence type="ECO:0000313" key="8">
    <source>
        <dbReference type="Proteomes" id="UP000727407"/>
    </source>
</evidence>
<keyword evidence="3" id="KW-0175">Coiled coil</keyword>
<evidence type="ECO:0000256" key="4">
    <source>
        <dbReference type="SAM" id="MobiDB-lite"/>
    </source>
</evidence>
<comment type="caution">
    <text evidence="7">The sequence shown here is derived from an EMBL/GenBank/DDBJ whole genome shotgun (WGS) entry which is preliminary data.</text>
</comment>
<feature type="region of interest" description="Disordered" evidence="4">
    <location>
        <begin position="790"/>
        <end position="825"/>
    </location>
</feature>